<keyword evidence="2" id="KW-1185">Reference proteome</keyword>
<proteinExistence type="predicted"/>
<organism evidence="1 2">
    <name type="scientific">Hibiscus sabdariffa</name>
    <name type="common">roselle</name>
    <dbReference type="NCBI Taxonomy" id="183260"/>
    <lineage>
        <taxon>Eukaryota</taxon>
        <taxon>Viridiplantae</taxon>
        <taxon>Streptophyta</taxon>
        <taxon>Embryophyta</taxon>
        <taxon>Tracheophyta</taxon>
        <taxon>Spermatophyta</taxon>
        <taxon>Magnoliopsida</taxon>
        <taxon>eudicotyledons</taxon>
        <taxon>Gunneridae</taxon>
        <taxon>Pentapetalae</taxon>
        <taxon>rosids</taxon>
        <taxon>malvids</taxon>
        <taxon>Malvales</taxon>
        <taxon>Malvaceae</taxon>
        <taxon>Malvoideae</taxon>
        <taxon>Hibiscus</taxon>
    </lineage>
</organism>
<reference evidence="1 2" key="1">
    <citation type="journal article" date="2024" name="G3 (Bethesda)">
        <title>Genome assembly of Hibiscus sabdariffa L. provides insights into metabolisms of medicinal natural products.</title>
        <authorList>
            <person name="Kim T."/>
        </authorList>
    </citation>
    <scope>NUCLEOTIDE SEQUENCE [LARGE SCALE GENOMIC DNA]</scope>
    <source>
        <strain evidence="1">TK-2024</strain>
        <tissue evidence="1">Old leaves</tissue>
    </source>
</reference>
<gene>
    <name evidence="1" type="ORF">V6N12_030052</name>
</gene>
<name>A0ABR2CJ56_9ROSI</name>
<evidence type="ECO:0000313" key="1">
    <source>
        <dbReference type="EMBL" id="KAK8519686.1"/>
    </source>
</evidence>
<sequence length="83" mass="9119">MIGCVVFHDNIKLGLASHTCSQFIELALENKRVVHSQSASVVSTGGMEASLGRNRDNPDAKAPVYEGTEIIQMPKLQLRKEPR</sequence>
<protein>
    <submittedName>
        <fullName evidence="1">Uncharacterized protein</fullName>
    </submittedName>
</protein>
<dbReference type="EMBL" id="JBBPBM010000050">
    <property type="protein sequence ID" value="KAK8519686.1"/>
    <property type="molecule type" value="Genomic_DNA"/>
</dbReference>
<accession>A0ABR2CJ56</accession>
<comment type="caution">
    <text evidence="1">The sequence shown here is derived from an EMBL/GenBank/DDBJ whole genome shotgun (WGS) entry which is preliminary data.</text>
</comment>
<evidence type="ECO:0000313" key="2">
    <source>
        <dbReference type="Proteomes" id="UP001472677"/>
    </source>
</evidence>
<dbReference type="Proteomes" id="UP001472677">
    <property type="component" value="Unassembled WGS sequence"/>
</dbReference>